<organism evidence="2">
    <name type="scientific">Ixodes ricinus</name>
    <name type="common">Common tick</name>
    <name type="synonym">Acarus ricinus</name>
    <dbReference type="NCBI Taxonomy" id="34613"/>
    <lineage>
        <taxon>Eukaryota</taxon>
        <taxon>Metazoa</taxon>
        <taxon>Ecdysozoa</taxon>
        <taxon>Arthropoda</taxon>
        <taxon>Chelicerata</taxon>
        <taxon>Arachnida</taxon>
        <taxon>Acari</taxon>
        <taxon>Parasitiformes</taxon>
        <taxon>Ixodida</taxon>
        <taxon>Ixodoidea</taxon>
        <taxon>Ixodidae</taxon>
        <taxon>Ixodinae</taxon>
        <taxon>Ixodes</taxon>
    </lineage>
</organism>
<feature type="transmembrane region" description="Helical" evidence="1">
    <location>
        <begin position="43"/>
        <end position="64"/>
    </location>
</feature>
<protein>
    <submittedName>
        <fullName evidence="2">Putative transmembrane protein</fullName>
    </submittedName>
</protein>
<keyword evidence="1 2" id="KW-0812">Transmembrane</keyword>
<keyword evidence="1" id="KW-1133">Transmembrane helix</keyword>
<evidence type="ECO:0000256" key="1">
    <source>
        <dbReference type="SAM" id="Phobius"/>
    </source>
</evidence>
<name>A0A147BJ06_IXORI</name>
<dbReference type="EMBL" id="GEGO01004635">
    <property type="protein sequence ID" value="JAR90769.1"/>
    <property type="molecule type" value="Transcribed_RNA"/>
</dbReference>
<accession>A0A147BJ06</accession>
<keyword evidence="1" id="KW-0472">Membrane</keyword>
<reference evidence="2" key="1">
    <citation type="journal article" date="2018" name="PLoS Negl. Trop. Dis.">
        <title>Sialome diversity of ticks revealed by RNAseq of single tick salivary glands.</title>
        <authorList>
            <person name="Perner J."/>
            <person name="Kropackova S."/>
            <person name="Kopacek P."/>
            <person name="Ribeiro J.M."/>
        </authorList>
    </citation>
    <scope>NUCLEOTIDE SEQUENCE</scope>
    <source>
        <strain evidence="2">Siblings of single egg batch collected in Ceske Budejovice</strain>
        <tissue evidence="2">Salivary glands</tissue>
    </source>
</reference>
<proteinExistence type="predicted"/>
<evidence type="ECO:0000313" key="2">
    <source>
        <dbReference type="EMBL" id="JAR90769.1"/>
    </source>
</evidence>
<sequence>MFLSLLCLAFSFFLQAFFFFYTPPGAFFKLLLSVRKGISLLSLGVRVSGPLFFFFISPFNLLLLSFCF</sequence>
<dbReference type="AlphaFoldDB" id="A0A147BJ06"/>